<dbReference type="Pfam" id="PF00378">
    <property type="entry name" value="ECH_1"/>
    <property type="match status" value="1"/>
</dbReference>
<dbReference type="UniPathway" id="UPA00659"/>
<evidence type="ECO:0000256" key="10">
    <source>
        <dbReference type="ARBA" id="ARBA00023235"/>
    </source>
</evidence>
<dbReference type="GO" id="GO:0004300">
    <property type="term" value="F:enoyl-CoA hydratase activity"/>
    <property type="evidence" value="ECO:0007669"/>
    <property type="project" value="UniProtKB-ARBA"/>
</dbReference>
<dbReference type="Proteomes" id="UP000654075">
    <property type="component" value="Unassembled WGS sequence"/>
</dbReference>
<dbReference type="GO" id="GO:0005777">
    <property type="term" value="C:peroxisome"/>
    <property type="evidence" value="ECO:0007669"/>
    <property type="project" value="UniProtKB-SubCell"/>
</dbReference>
<comment type="subunit">
    <text evidence="4">Monomer.</text>
</comment>
<evidence type="ECO:0000256" key="13">
    <source>
        <dbReference type="RuleBase" id="RU003707"/>
    </source>
</evidence>
<dbReference type="GO" id="GO:0016853">
    <property type="term" value="F:isomerase activity"/>
    <property type="evidence" value="ECO:0007669"/>
    <property type="project" value="UniProtKB-KW"/>
</dbReference>
<proteinExistence type="inferred from homology"/>
<comment type="subcellular location">
    <subcellularLocation>
        <location evidence="1">Peroxisome</location>
    </subcellularLocation>
</comment>
<dbReference type="Pfam" id="PF02737">
    <property type="entry name" value="3HCDH_N"/>
    <property type="match status" value="1"/>
</dbReference>
<keyword evidence="11" id="KW-0456">Lyase</keyword>
<evidence type="ECO:0008006" key="18">
    <source>
        <dbReference type="Google" id="ProtNLM"/>
    </source>
</evidence>
<accession>A0A813ELD1</accession>
<dbReference type="PANTHER" id="PTHR23309">
    <property type="entry name" value="3-HYDROXYACYL-COA DEHYROGENASE"/>
    <property type="match status" value="1"/>
</dbReference>
<protein>
    <recommendedName>
        <fullName evidence="18">Enoyl-CoA hydratase</fullName>
    </recommendedName>
</protein>
<evidence type="ECO:0000259" key="15">
    <source>
        <dbReference type="Pfam" id="PF02737"/>
    </source>
</evidence>
<organism evidence="16 17">
    <name type="scientific">Polarella glacialis</name>
    <name type="common">Dinoflagellate</name>
    <dbReference type="NCBI Taxonomy" id="89957"/>
    <lineage>
        <taxon>Eukaryota</taxon>
        <taxon>Sar</taxon>
        <taxon>Alveolata</taxon>
        <taxon>Dinophyceae</taxon>
        <taxon>Suessiales</taxon>
        <taxon>Suessiaceae</taxon>
        <taxon>Polarella</taxon>
    </lineage>
</organism>
<dbReference type="InterPro" id="IPR006176">
    <property type="entry name" value="3-OHacyl-CoA_DH_NAD-bd"/>
</dbReference>
<dbReference type="Pfam" id="PF00725">
    <property type="entry name" value="3HCDH"/>
    <property type="match status" value="1"/>
</dbReference>
<evidence type="ECO:0000256" key="11">
    <source>
        <dbReference type="ARBA" id="ARBA00023239"/>
    </source>
</evidence>
<dbReference type="GO" id="GO:0003857">
    <property type="term" value="F:(3S)-3-hydroxyacyl-CoA dehydrogenase (NAD+) activity"/>
    <property type="evidence" value="ECO:0007669"/>
    <property type="project" value="TreeGrafter"/>
</dbReference>
<dbReference type="InterPro" id="IPR001753">
    <property type="entry name" value="Enoyl-CoA_hydra/iso"/>
</dbReference>
<dbReference type="Gene3D" id="1.10.1040.50">
    <property type="match status" value="1"/>
</dbReference>
<gene>
    <name evidence="16" type="ORF">PGLA1383_LOCUS17607</name>
</gene>
<keyword evidence="10" id="KW-0413">Isomerase</keyword>
<dbReference type="SUPFAM" id="SSF52096">
    <property type="entry name" value="ClpP/crotonase"/>
    <property type="match status" value="1"/>
</dbReference>
<dbReference type="Gene3D" id="3.90.226.10">
    <property type="entry name" value="2-enoyl-CoA Hydratase, Chain A, domain 1"/>
    <property type="match status" value="1"/>
</dbReference>
<dbReference type="GO" id="GO:0070403">
    <property type="term" value="F:NAD+ binding"/>
    <property type="evidence" value="ECO:0007669"/>
    <property type="project" value="InterPro"/>
</dbReference>
<dbReference type="AlphaFoldDB" id="A0A813ELD1"/>
<evidence type="ECO:0000256" key="4">
    <source>
        <dbReference type="ARBA" id="ARBA00011245"/>
    </source>
</evidence>
<comment type="pathway">
    <text evidence="2">Lipid metabolism; fatty acid beta-oxidation.</text>
</comment>
<evidence type="ECO:0000256" key="8">
    <source>
        <dbReference type="ARBA" id="ARBA00023098"/>
    </source>
</evidence>
<evidence type="ECO:0000256" key="5">
    <source>
        <dbReference type="ARBA" id="ARBA00022832"/>
    </source>
</evidence>
<dbReference type="InterPro" id="IPR036291">
    <property type="entry name" value="NAD(P)-bd_dom_sf"/>
</dbReference>
<keyword evidence="17" id="KW-1185">Reference proteome</keyword>
<dbReference type="Gene3D" id="3.40.50.720">
    <property type="entry name" value="NAD(P)-binding Rossmann-like Domain"/>
    <property type="match status" value="1"/>
</dbReference>
<evidence type="ECO:0000256" key="7">
    <source>
        <dbReference type="ARBA" id="ARBA00023027"/>
    </source>
</evidence>
<keyword evidence="12" id="KW-0511">Multifunctional enzyme</keyword>
<feature type="domain" description="3-hydroxyacyl-CoA dehydrogenase C-terminal" evidence="14">
    <location>
        <begin position="395"/>
        <end position="438"/>
    </location>
</feature>
<dbReference type="InterPro" id="IPR029045">
    <property type="entry name" value="ClpP/crotonase-like_dom_sf"/>
</dbReference>
<feature type="domain" description="3-hydroxyacyl-CoA dehydrogenase NAD binding" evidence="15">
    <location>
        <begin position="214"/>
        <end position="392"/>
    </location>
</feature>
<evidence type="ECO:0000256" key="6">
    <source>
        <dbReference type="ARBA" id="ARBA00023002"/>
    </source>
</evidence>
<evidence type="ECO:0000256" key="9">
    <source>
        <dbReference type="ARBA" id="ARBA00023140"/>
    </source>
</evidence>
<reference evidence="16" key="1">
    <citation type="submission" date="2021-02" db="EMBL/GenBank/DDBJ databases">
        <authorList>
            <person name="Dougan E. K."/>
            <person name="Rhodes N."/>
            <person name="Thang M."/>
            <person name="Chan C."/>
        </authorList>
    </citation>
    <scope>NUCLEOTIDE SEQUENCE</scope>
</reference>
<keyword evidence="5" id="KW-0276">Fatty acid metabolism</keyword>
<dbReference type="FunFam" id="3.40.50.720:FF:000009">
    <property type="entry name" value="Fatty oxidation complex, alpha subunit"/>
    <property type="match status" value="1"/>
</dbReference>
<dbReference type="PROSITE" id="PS00166">
    <property type="entry name" value="ENOYL_COA_HYDRATASE"/>
    <property type="match status" value="1"/>
</dbReference>
<keyword evidence="7" id="KW-0520">NAD</keyword>
<dbReference type="SUPFAM" id="SSF48179">
    <property type="entry name" value="6-phosphogluconate dehydrogenase C-terminal domain-like"/>
    <property type="match status" value="2"/>
</dbReference>
<dbReference type="InterPro" id="IPR018376">
    <property type="entry name" value="Enoyl-CoA_hyd/isom_CS"/>
</dbReference>
<name>A0A813ELD1_POLGL</name>
<dbReference type="OrthoDB" id="414146at2759"/>
<evidence type="ECO:0000256" key="12">
    <source>
        <dbReference type="ARBA" id="ARBA00023268"/>
    </source>
</evidence>
<dbReference type="CDD" id="cd06558">
    <property type="entry name" value="crotonase-like"/>
    <property type="match status" value="1"/>
</dbReference>
<dbReference type="SUPFAM" id="SSF51735">
    <property type="entry name" value="NAD(P)-binding Rossmann-fold domains"/>
    <property type="match status" value="1"/>
</dbReference>
<dbReference type="EMBL" id="CAJNNV010010917">
    <property type="protein sequence ID" value="CAE8599247.1"/>
    <property type="molecule type" value="Genomic_DNA"/>
</dbReference>
<keyword evidence="6" id="KW-0560">Oxidoreductase</keyword>
<evidence type="ECO:0000256" key="1">
    <source>
        <dbReference type="ARBA" id="ARBA00004275"/>
    </source>
</evidence>
<evidence type="ECO:0000256" key="3">
    <source>
        <dbReference type="ARBA" id="ARBA00008750"/>
    </source>
</evidence>
<sequence>MISMMDASPKTTVAAVNGQALGGGAEVSLGCHYRVASAKAAFAFPEVSLGLLPGGQGTQRLPRVAPLMTAVQMILQGKVLPAAAAMKNGIIDAVAKGDVVDEAAAFALSKPPNPISKRPVAHADRFYAASGALDQALLMAHNQAPTMVAPASIIACLKAACSTMSFAEGLKVEASEFTKLVFSIQSAAMRHLFFAERAAQKVPGVNAKPMPIKKIGILGAGLMGGGIAMCFAQKGVPVILKDAKQEWLDAGMKKITGLWASKAKKGKMTEDKYKQLVALVTPTLNYEDFKDVDMVIEAVPEIMDLKKQVFLDMEKHMRPDAMICTNTSGLDINEIAAVLKDPSRVMGCHFFSPANVMQLLENIQTKHSSELTLSTGMAMGKLISKKTVMVGNCDGFVGNRMLAPYAGEAKMLWEEGATIEQKFGMAMGPMALGDLVGQSSLLPEVVDFICEKGRFGMKTPDASTKADGRGLFIHRGRTKEVDPEVLAKMDEVRKAKGVVPRAVSEEEIIERLFYSMINEGMKILEEGFVAKSSDVDIVYLYGYGFPPAKGGPMFFAENYVGFPKILERLKVYNAAAKERFTKNKHYLPVDYFEPSKLLEMVAEAQKKGVKAPPGRTLIDVVLKEHRGKSSSPGPFSKL</sequence>
<evidence type="ECO:0000313" key="16">
    <source>
        <dbReference type="EMBL" id="CAE8599247.1"/>
    </source>
</evidence>
<evidence type="ECO:0000256" key="2">
    <source>
        <dbReference type="ARBA" id="ARBA00005005"/>
    </source>
</evidence>
<keyword evidence="9" id="KW-0576">Peroxisome</keyword>
<dbReference type="GO" id="GO:0006635">
    <property type="term" value="P:fatty acid beta-oxidation"/>
    <property type="evidence" value="ECO:0007669"/>
    <property type="project" value="UniProtKB-UniPathway"/>
</dbReference>
<dbReference type="InterPro" id="IPR006108">
    <property type="entry name" value="3HC_DH_C"/>
</dbReference>
<evidence type="ECO:0000313" key="17">
    <source>
        <dbReference type="Proteomes" id="UP000654075"/>
    </source>
</evidence>
<dbReference type="InterPro" id="IPR008927">
    <property type="entry name" value="6-PGluconate_DH-like_C_sf"/>
</dbReference>
<comment type="similarity">
    <text evidence="13">Belongs to the enoyl-CoA hydratase/isomerase family.</text>
</comment>
<evidence type="ECO:0000259" key="14">
    <source>
        <dbReference type="Pfam" id="PF00725"/>
    </source>
</evidence>
<keyword evidence="8" id="KW-0443">Lipid metabolism</keyword>
<dbReference type="PANTHER" id="PTHR23309:SF49">
    <property type="entry name" value="PEROXISOMAL BIFUNCTIONAL ENZYME"/>
    <property type="match status" value="1"/>
</dbReference>
<comment type="caution">
    <text evidence="16">The sequence shown here is derived from an EMBL/GenBank/DDBJ whole genome shotgun (WGS) entry which is preliminary data.</text>
</comment>
<comment type="similarity">
    <text evidence="3">In the N-terminal section; belongs to the enoyl-CoA hydratase/isomerase family.</text>
</comment>